<dbReference type="PROSITE" id="PS51782">
    <property type="entry name" value="LYSM"/>
    <property type="match status" value="1"/>
</dbReference>
<name>A0A1I2N598_9BACL</name>
<protein>
    <submittedName>
        <fullName evidence="2">LysM domain-containing protein</fullName>
    </submittedName>
</protein>
<dbReference type="SUPFAM" id="SSF54106">
    <property type="entry name" value="LysM domain"/>
    <property type="match status" value="1"/>
</dbReference>
<feature type="domain" description="LysM" evidence="1">
    <location>
        <begin position="41"/>
        <end position="93"/>
    </location>
</feature>
<evidence type="ECO:0000259" key="1">
    <source>
        <dbReference type="PROSITE" id="PS51782"/>
    </source>
</evidence>
<accession>A0A1I2N598</accession>
<dbReference type="EMBL" id="FOOY01000003">
    <property type="protein sequence ID" value="SFF99075.1"/>
    <property type="molecule type" value="Genomic_DNA"/>
</dbReference>
<reference evidence="3" key="1">
    <citation type="submission" date="2016-10" db="EMBL/GenBank/DDBJ databases">
        <authorList>
            <person name="Varghese N."/>
            <person name="Submissions S."/>
        </authorList>
    </citation>
    <scope>NUCLEOTIDE SEQUENCE [LARGE SCALE GENOMIC DNA]</scope>
    <source>
        <strain evidence="3">ATCC 700379</strain>
    </source>
</reference>
<dbReference type="Gene3D" id="3.10.350.10">
    <property type="entry name" value="LysM domain"/>
    <property type="match status" value="1"/>
</dbReference>
<dbReference type="Proteomes" id="UP000198752">
    <property type="component" value="Unassembled WGS sequence"/>
</dbReference>
<dbReference type="SMART" id="SM00257">
    <property type="entry name" value="LysM"/>
    <property type="match status" value="1"/>
</dbReference>
<dbReference type="InterPro" id="IPR036779">
    <property type="entry name" value="LysM_dom_sf"/>
</dbReference>
<evidence type="ECO:0000313" key="3">
    <source>
        <dbReference type="Proteomes" id="UP000198752"/>
    </source>
</evidence>
<dbReference type="OrthoDB" id="2679564at2"/>
<dbReference type="STRING" id="269670.SAMN02982927_00307"/>
<organism evidence="2 3">
    <name type="scientific">Sporolactobacillus nakayamae</name>
    <dbReference type="NCBI Taxonomy" id="269670"/>
    <lineage>
        <taxon>Bacteria</taxon>
        <taxon>Bacillati</taxon>
        <taxon>Bacillota</taxon>
        <taxon>Bacilli</taxon>
        <taxon>Bacillales</taxon>
        <taxon>Sporolactobacillaceae</taxon>
        <taxon>Sporolactobacillus</taxon>
    </lineage>
</organism>
<dbReference type="AlphaFoldDB" id="A0A1I2N598"/>
<evidence type="ECO:0000313" key="2">
    <source>
        <dbReference type="EMBL" id="SFF99075.1"/>
    </source>
</evidence>
<proteinExistence type="predicted"/>
<gene>
    <name evidence="2" type="ORF">SAMN02982927_00307</name>
</gene>
<sequence length="97" mass="10966">MNLVTNKKTKGLSFLILFCIMTVVLFLTLTNTVAADQNNYEKITVKVGDSLWSIATKYQNENPGLSKQAFVSWTKSKNGLIRDHIIPNQRLIIPVKK</sequence>
<dbReference type="CDD" id="cd00118">
    <property type="entry name" value="LysM"/>
    <property type="match status" value="1"/>
</dbReference>
<keyword evidence="3" id="KW-1185">Reference proteome</keyword>
<dbReference type="InterPro" id="IPR018392">
    <property type="entry name" value="LysM"/>
</dbReference>
<dbReference type="Pfam" id="PF01476">
    <property type="entry name" value="LysM"/>
    <property type="match status" value="1"/>
</dbReference>
<dbReference type="RefSeq" id="WP_093669357.1">
    <property type="nucleotide sequence ID" value="NZ_FOOY01000003.1"/>
</dbReference>